<dbReference type="EMBL" id="PEJP01000009">
    <property type="protein sequence ID" value="RYO70846.1"/>
    <property type="molecule type" value="Genomic_DNA"/>
</dbReference>
<keyword evidence="3" id="KW-1185">Reference proteome</keyword>
<evidence type="ECO:0000256" key="1">
    <source>
        <dbReference type="SAM" id="MobiDB-lite"/>
    </source>
</evidence>
<proteinExistence type="predicted"/>
<feature type="region of interest" description="Disordered" evidence="1">
    <location>
        <begin position="264"/>
        <end position="299"/>
    </location>
</feature>
<comment type="caution">
    <text evidence="2">The sequence shown here is derived from an EMBL/GenBank/DDBJ whole genome shotgun (WGS) entry which is preliminary data.</text>
</comment>
<dbReference type="Proteomes" id="UP000293823">
    <property type="component" value="Unassembled WGS sequence"/>
</dbReference>
<reference evidence="3" key="1">
    <citation type="journal article" date="2019" name="bioRxiv">
        <title>Genomics, evolutionary history and diagnostics of the Alternaria alternata species group including apple and Asian pear pathotypes.</title>
        <authorList>
            <person name="Armitage A.D."/>
            <person name="Cockerton H.M."/>
            <person name="Sreenivasaprasad S."/>
            <person name="Woodhall J.W."/>
            <person name="Lane C.R."/>
            <person name="Harrison R.J."/>
            <person name="Clarkson J.P."/>
        </authorList>
    </citation>
    <scope>NUCLEOTIDE SEQUENCE [LARGE SCALE GENOMIC DNA]</scope>
    <source>
        <strain evidence="3">RGR 97.0016</strain>
    </source>
</reference>
<sequence length="407" mass="45254">MGLPPADATPTDHQRRCIERMLQTKKLHIGQNLLAWKIHFAFPDALPYVHDLNSNESLASGLDVFAPFRLYSTFNDDHRDCLASLADVPFHTVERWIRECGHSSTRLQAPLHDVNAHPFPPANHSPATKRSEFAGSLDPYAYREPNTTLQRPRKVKVEKGYFEQDCLTCFEKGFDPKSQKQLRKHLKMDKHTKEYKLKSTPDSLPDHYSCCNIVFDDEDSWADHVVDCHCHSSDMLGPKPMSHTHPAASLQGVSTPGSSAGWYAGGSSYQGTPGSGVTRNTSFSSKGSRRYSGVSDHHEGSPNAVEISGFFESGPVPTSQPRIHLEPPYLPSTVISIDSPSEQLPLAMDVFGNNLFDDNHNKVFRACDNSLVSNGYAGLTSILPGRPLYAYPGSGKVHSYWYGINIW</sequence>
<dbReference type="AlphaFoldDB" id="A0A4Q4SL28"/>
<organism evidence="2 3">
    <name type="scientific">Alternaria arborescens</name>
    <dbReference type="NCBI Taxonomy" id="156630"/>
    <lineage>
        <taxon>Eukaryota</taxon>
        <taxon>Fungi</taxon>
        <taxon>Dikarya</taxon>
        <taxon>Ascomycota</taxon>
        <taxon>Pezizomycotina</taxon>
        <taxon>Dothideomycetes</taxon>
        <taxon>Pleosporomycetidae</taxon>
        <taxon>Pleosporales</taxon>
        <taxon>Pleosporineae</taxon>
        <taxon>Pleosporaceae</taxon>
        <taxon>Alternaria</taxon>
        <taxon>Alternaria sect. Alternaria</taxon>
    </lineage>
</organism>
<accession>A0A4Q4SL28</accession>
<feature type="compositionally biased region" description="Polar residues" evidence="1">
    <location>
        <begin position="270"/>
        <end position="286"/>
    </location>
</feature>
<dbReference type="OrthoDB" id="3685399at2759"/>
<evidence type="ECO:0000313" key="2">
    <source>
        <dbReference type="EMBL" id="RYO70846.1"/>
    </source>
</evidence>
<evidence type="ECO:0000313" key="3">
    <source>
        <dbReference type="Proteomes" id="UP000293823"/>
    </source>
</evidence>
<gene>
    <name evidence="2" type="ORF">AA0113_g2811</name>
</gene>
<name>A0A4Q4SL28_9PLEO</name>
<protein>
    <submittedName>
        <fullName evidence="2">Uncharacterized protein</fullName>
    </submittedName>
</protein>